<dbReference type="Pfam" id="PF10531">
    <property type="entry name" value="SLBB"/>
    <property type="match status" value="1"/>
</dbReference>
<evidence type="ECO:0000259" key="4">
    <source>
        <dbReference type="Pfam" id="PF02563"/>
    </source>
</evidence>
<evidence type="ECO:0000313" key="7">
    <source>
        <dbReference type="Proteomes" id="UP000584867"/>
    </source>
</evidence>
<evidence type="ECO:0000256" key="3">
    <source>
        <dbReference type="SAM" id="SignalP"/>
    </source>
</evidence>
<dbReference type="Pfam" id="PF02563">
    <property type="entry name" value="Poly_export"/>
    <property type="match status" value="1"/>
</dbReference>
<protein>
    <submittedName>
        <fullName evidence="6">Polysaccharide export outer membrane protein</fullName>
    </submittedName>
</protein>
<dbReference type="InterPro" id="IPR049712">
    <property type="entry name" value="Poly_export"/>
</dbReference>
<feature type="domain" description="Soluble ligand binding" evidence="5">
    <location>
        <begin position="143"/>
        <end position="188"/>
    </location>
</feature>
<dbReference type="EMBL" id="JACHIO010000001">
    <property type="protein sequence ID" value="MBB5061888.1"/>
    <property type="molecule type" value="Genomic_DNA"/>
</dbReference>
<accession>A0A7W7ZLE3</accession>
<evidence type="ECO:0000313" key="6">
    <source>
        <dbReference type="EMBL" id="MBB5061888.1"/>
    </source>
</evidence>
<gene>
    <name evidence="6" type="ORF">HDF15_000213</name>
</gene>
<dbReference type="InterPro" id="IPR003715">
    <property type="entry name" value="Poly_export_N"/>
</dbReference>
<feature type="domain" description="Polysaccharide export protein N-terminal" evidence="4">
    <location>
        <begin position="65"/>
        <end position="136"/>
    </location>
</feature>
<sequence length="223" mass="23551">MKVQRNDLGKAAALLALYLLCHAVGAQSPRVETPGSHAMASGSKATASSNASTTPLTVVDLPIVEPYKIGCGDVLNISVWKEHDLSPTVTVRPDGKISMPLVGEMTVTGLTPNDIEQLLRTRLASIVVDPRVTVTVAEIHSRMVYITGEVARPGAYPLNSPLNVLQLIAQAGGLTQFAARKKITVIAPNSSGAGVRLDYNKLIHSPNSSQAMWLTPGTTVVVP</sequence>
<dbReference type="Gene3D" id="3.10.560.10">
    <property type="entry name" value="Outer membrane lipoprotein wza domain like"/>
    <property type="match status" value="1"/>
</dbReference>
<feature type="region of interest" description="Disordered" evidence="2">
    <location>
        <begin position="31"/>
        <end position="51"/>
    </location>
</feature>
<evidence type="ECO:0000259" key="5">
    <source>
        <dbReference type="Pfam" id="PF10531"/>
    </source>
</evidence>
<dbReference type="AlphaFoldDB" id="A0A7W7ZLE3"/>
<organism evidence="6 7">
    <name type="scientific">Granulicella mallensis</name>
    <dbReference type="NCBI Taxonomy" id="940614"/>
    <lineage>
        <taxon>Bacteria</taxon>
        <taxon>Pseudomonadati</taxon>
        <taxon>Acidobacteriota</taxon>
        <taxon>Terriglobia</taxon>
        <taxon>Terriglobales</taxon>
        <taxon>Acidobacteriaceae</taxon>
        <taxon>Granulicella</taxon>
    </lineage>
</organism>
<dbReference type="PANTHER" id="PTHR33619">
    <property type="entry name" value="POLYSACCHARIDE EXPORT PROTEIN GFCE-RELATED"/>
    <property type="match status" value="1"/>
</dbReference>
<proteinExistence type="predicted"/>
<dbReference type="InterPro" id="IPR019554">
    <property type="entry name" value="Soluble_ligand-bd"/>
</dbReference>
<evidence type="ECO:0000256" key="2">
    <source>
        <dbReference type="SAM" id="MobiDB-lite"/>
    </source>
</evidence>
<feature type="compositionally biased region" description="Low complexity" evidence="2">
    <location>
        <begin position="40"/>
        <end position="51"/>
    </location>
</feature>
<reference evidence="6 7" key="1">
    <citation type="submission" date="2020-08" db="EMBL/GenBank/DDBJ databases">
        <title>Genomic Encyclopedia of Type Strains, Phase IV (KMG-V): Genome sequencing to study the core and pangenomes of soil and plant-associated prokaryotes.</title>
        <authorList>
            <person name="Whitman W."/>
        </authorList>
    </citation>
    <scope>NUCLEOTIDE SEQUENCE [LARGE SCALE GENOMIC DNA]</scope>
    <source>
        <strain evidence="6 7">X5P3</strain>
    </source>
</reference>
<dbReference type="PANTHER" id="PTHR33619:SF3">
    <property type="entry name" value="POLYSACCHARIDE EXPORT PROTEIN GFCE-RELATED"/>
    <property type="match status" value="1"/>
</dbReference>
<feature type="signal peptide" evidence="3">
    <location>
        <begin position="1"/>
        <end position="26"/>
    </location>
</feature>
<dbReference type="RefSeq" id="WP_184252418.1">
    <property type="nucleotide sequence ID" value="NZ_JACHIO010000001.1"/>
</dbReference>
<keyword evidence="1 3" id="KW-0732">Signal</keyword>
<evidence type="ECO:0000256" key="1">
    <source>
        <dbReference type="ARBA" id="ARBA00022729"/>
    </source>
</evidence>
<name>A0A7W7ZLE3_9BACT</name>
<dbReference type="GO" id="GO:0015159">
    <property type="term" value="F:polysaccharide transmembrane transporter activity"/>
    <property type="evidence" value="ECO:0007669"/>
    <property type="project" value="InterPro"/>
</dbReference>
<dbReference type="Proteomes" id="UP000584867">
    <property type="component" value="Unassembled WGS sequence"/>
</dbReference>
<comment type="caution">
    <text evidence="6">The sequence shown here is derived from an EMBL/GenBank/DDBJ whole genome shotgun (WGS) entry which is preliminary data.</text>
</comment>
<dbReference type="Gene3D" id="3.30.1950.10">
    <property type="entry name" value="wza like domain"/>
    <property type="match status" value="1"/>
</dbReference>
<feature type="chain" id="PRO_5030686589" evidence="3">
    <location>
        <begin position="27"/>
        <end position="223"/>
    </location>
</feature>